<dbReference type="Pfam" id="PF13613">
    <property type="entry name" value="HTH_Tnp_4"/>
    <property type="match status" value="1"/>
</dbReference>
<proteinExistence type="predicted"/>
<comment type="cofactor">
    <cofactor evidence="1">
        <name>a divalent metal cation</name>
        <dbReference type="ChEBI" id="CHEBI:60240"/>
    </cofactor>
</comment>
<evidence type="ECO:0000313" key="7">
    <source>
        <dbReference type="Proteomes" id="UP000237966"/>
    </source>
</evidence>
<evidence type="ECO:0000256" key="3">
    <source>
        <dbReference type="SAM" id="MobiDB-lite"/>
    </source>
</evidence>
<keyword evidence="2" id="KW-0479">Metal-binding</keyword>
<dbReference type="InterPro" id="IPR027806">
    <property type="entry name" value="HARBI1_dom"/>
</dbReference>
<evidence type="ECO:0000259" key="4">
    <source>
        <dbReference type="Pfam" id="PF13359"/>
    </source>
</evidence>
<dbReference type="Pfam" id="PF13359">
    <property type="entry name" value="DDE_Tnp_4"/>
    <property type="match status" value="1"/>
</dbReference>
<dbReference type="Proteomes" id="UP000237966">
    <property type="component" value="Unassembled WGS sequence"/>
</dbReference>
<evidence type="ECO:0000256" key="1">
    <source>
        <dbReference type="ARBA" id="ARBA00001968"/>
    </source>
</evidence>
<evidence type="ECO:0000259" key="5">
    <source>
        <dbReference type="Pfam" id="PF13613"/>
    </source>
</evidence>
<evidence type="ECO:0000313" key="6">
    <source>
        <dbReference type="EMBL" id="PPI15404.1"/>
    </source>
</evidence>
<dbReference type="GO" id="GO:0046872">
    <property type="term" value="F:metal ion binding"/>
    <property type="evidence" value="ECO:0007669"/>
    <property type="project" value="UniProtKB-KW"/>
</dbReference>
<evidence type="ECO:0000256" key="2">
    <source>
        <dbReference type="ARBA" id="ARBA00022723"/>
    </source>
</evidence>
<gene>
    <name evidence="6" type="ORF">C5C51_06470</name>
</gene>
<organism evidence="6 7">
    <name type="scientific">Rathayibacter toxicus</name>
    <dbReference type="NCBI Taxonomy" id="145458"/>
    <lineage>
        <taxon>Bacteria</taxon>
        <taxon>Bacillati</taxon>
        <taxon>Actinomycetota</taxon>
        <taxon>Actinomycetes</taxon>
        <taxon>Micrococcales</taxon>
        <taxon>Microbacteriaceae</taxon>
        <taxon>Rathayibacter</taxon>
    </lineage>
</organism>
<dbReference type="AlphaFoldDB" id="A0A2S5Y7H1"/>
<accession>A0A2S5Y7H1</accession>
<sequence>MRYGSTIGVNPEQLTELVSRIWQSVSGRSGMSGRPVRLTIREQVVATLIVVRHTVNQATIADMFGVSQPTISRVYRRVVPLIEQACCVSGVALDTAIHGTVVLVDCTDVPTGNRAVAGRYNYSGKRHRQGLNVQIASDLDGLLLCVSDPVPGAQHDRAAITLCGWEPLLYRTEWRADPASTSTSTATPRKKTISAQHDDNTRAANRYISSARSAVERYIAH</sequence>
<feature type="domain" description="DDE Tnp4" evidence="4">
    <location>
        <begin position="104"/>
        <end position="220"/>
    </location>
</feature>
<protein>
    <submittedName>
        <fullName evidence="6">Transposase</fullName>
    </submittedName>
</protein>
<comment type="caution">
    <text evidence="6">The sequence shown here is derived from an EMBL/GenBank/DDBJ whole genome shotgun (WGS) entry which is preliminary data.</text>
</comment>
<reference evidence="6 7" key="1">
    <citation type="submission" date="2018-02" db="EMBL/GenBank/DDBJ databases">
        <title>Bacteriophage NCPPB3778 and a type I-E CRISPR drive the evolution of the US Biological Select Agent, Rathayibacter toxicus.</title>
        <authorList>
            <person name="Davis E.W.II."/>
            <person name="Tabima J.F."/>
            <person name="Weisberg A.J."/>
            <person name="Lopes L.D."/>
            <person name="Wiseman M.S."/>
            <person name="Wiseman M.S."/>
            <person name="Pupko T."/>
            <person name="Belcher M.S."/>
            <person name="Sechler A.J."/>
            <person name="Tancos M.A."/>
            <person name="Schroeder B.K."/>
            <person name="Murray T.D."/>
            <person name="Luster D.G."/>
            <person name="Schneider W.L."/>
            <person name="Rogers E."/>
            <person name="Andreote F.D."/>
            <person name="Grunwald N.J."/>
            <person name="Putnam M.L."/>
            <person name="Chang J.H."/>
        </authorList>
    </citation>
    <scope>NUCLEOTIDE SEQUENCE [LARGE SCALE GENOMIC DNA]</scope>
    <source>
        <strain evidence="6 7">FH99</strain>
    </source>
</reference>
<dbReference type="OrthoDB" id="5141296at2"/>
<dbReference type="EMBL" id="PSWU01000007">
    <property type="protein sequence ID" value="PPI15404.1"/>
    <property type="molecule type" value="Genomic_DNA"/>
</dbReference>
<feature type="domain" description="Transposase Helix-turn-helix" evidence="5">
    <location>
        <begin position="37"/>
        <end position="84"/>
    </location>
</feature>
<dbReference type="InterPro" id="IPR027805">
    <property type="entry name" value="Transposase_HTH_dom"/>
</dbReference>
<name>A0A2S5Y7H1_9MICO</name>
<feature type="region of interest" description="Disordered" evidence="3">
    <location>
        <begin position="177"/>
        <end position="197"/>
    </location>
</feature>